<dbReference type="SUPFAM" id="SSF52540">
    <property type="entry name" value="P-loop containing nucleoside triphosphate hydrolases"/>
    <property type="match status" value="1"/>
</dbReference>
<protein>
    <submittedName>
        <fullName evidence="3">ATPase family associated with various cellular activities (AAA)</fullName>
    </submittedName>
</protein>
<dbReference type="SMART" id="SM00382">
    <property type="entry name" value="AAA"/>
    <property type="match status" value="1"/>
</dbReference>
<dbReference type="Proteomes" id="UP000199048">
    <property type="component" value="Unassembled WGS sequence"/>
</dbReference>
<evidence type="ECO:0000256" key="1">
    <source>
        <dbReference type="SAM" id="MobiDB-lite"/>
    </source>
</evidence>
<evidence type="ECO:0000259" key="2">
    <source>
        <dbReference type="SMART" id="SM00382"/>
    </source>
</evidence>
<dbReference type="AlphaFoldDB" id="A0A1I4RYG2"/>
<gene>
    <name evidence="3" type="ORF">SAMN05192568_103852</name>
</gene>
<dbReference type="GO" id="GO:0051131">
    <property type="term" value="P:chaperone-mediated protein complex assembly"/>
    <property type="evidence" value="ECO:0007669"/>
    <property type="project" value="TreeGrafter"/>
</dbReference>
<dbReference type="InterPro" id="IPR027065">
    <property type="entry name" value="Lon_Prtase"/>
</dbReference>
<dbReference type="EMBL" id="FOTK01000038">
    <property type="protein sequence ID" value="SFM56993.1"/>
    <property type="molecule type" value="Genomic_DNA"/>
</dbReference>
<dbReference type="GO" id="GO:0005524">
    <property type="term" value="F:ATP binding"/>
    <property type="evidence" value="ECO:0007669"/>
    <property type="project" value="InterPro"/>
</dbReference>
<dbReference type="Pfam" id="PF00004">
    <property type="entry name" value="AAA"/>
    <property type="match status" value="1"/>
</dbReference>
<keyword evidence="4" id="KW-1185">Reference proteome</keyword>
<dbReference type="GO" id="GO:0007005">
    <property type="term" value="P:mitochondrion organization"/>
    <property type="evidence" value="ECO:0007669"/>
    <property type="project" value="TreeGrafter"/>
</dbReference>
<feature type="region of interest" description="Disordered" evidence="1">
    <location>
        <begin position="254"/>
        <end position="288"/>
    </location>
</feature>
<dbReference type="RefSeq" id="WP_244537317.1">
    <property type="nucleotide sequence ID" value="NZ_FOTK01000038.1"/>
</dbReference>
<dbReference type="GO" id="GO:0003697">
    <property type="term" value="F:single-stranded DNA binding"/>
    <property type="evidence" value="ECO:0007669"/>
    <property type="project" value="TreeGrafter"/>
</dbReference>
<dbReference type="GO" id="GO:0004252">
    <property type="term" value="F:serine-type endopeptidase activity"/>
    <property type="evidence" value="ECO:0007669"/>
    <property type="project" value="InterPro"/>
</dbReference>
<reference evidence="4" key="1">
    <citation type="submission" date="2016-10" db="EMBL/GenBank/DDBJ databases">
        <authorList>
            <person name="Varghese N."/>
            <person name="Submissions S."/>
        </authorList>
    </citation>
    <scope>NUCLEOTIDE SEQUENCE [LARGE SCALE GENOMIC DNA]</scope>
    <source>
        <strain evidence="4">BL36</strain>
    </source>
</reference>
<dbReference type="PANTHER" id="PTHR43718">
    <property type="entry name" value="LON PROTEASE"/>
    <property type="match status" value="1"/>
</dbReference>
<accession>A0A1I4RYG2</accession>
<dbReference type="PANTHER" id="PTHR43718:SF2">
    <property type="entry name" value="LON PROTEASE HOMOLOG, MITOCHONDRIAL"/>
    <property type="match status" value="1"/>
</dbReference>
<evidence type="ECO:0000313" key="4">
    <source>
        <dbReference type="Proteomes" id="UP000199048"/>
    </source>
</evidence>
<name>A0A1I4RYG2_9HYPH</name>
<proteinExistence type="predicted"/>
<organism evidence="3 4">
    <name type="scientific">Methylobacterium pseudosasicola</name>
    <dbReference type="NCBI Taxonomy" id="582667"/>
    <lineage>
        <taxon>Bacteria</taxon>
        <taxon>Pseudomonadati</taxon>
        <taxon>Pseudomonadota</taxon>
        <taxon>Alphaproteobacteria</taxon>
        <taxon>Hyphomicrobiales</taxon>
        <taxon>Methylobacteriaceae</taxon>
        <taxon>Methylobacterium</taxon>
    </lineage>
</organism>
<dbReference type="Gene3D" id="3.40.50.300">
    <property type="entry name" value="P-loop containing nucleotide triphosphate hydrolases"/>
    <property type="match status" value="1"/>
</dbReference>
<dbReference type="GO" id="GO:0006515">
    <property type="term" value="P:protein quality control for misfolded or incompletely synthesized proteins"/>
    <property type="evidence" value="ECO:0007669"/>
    <property type="project" value="TreeGrafter"/>
</dbReference>
<dbReference type="GO" id="GO:0016887">
    <property type="term" value="F:ATP hydrolysis activity"/>
    <property type="evidence" value="ECO:0007669"/>
    <property type="project" value="InterPro"/>
</dbReference>
<dbReference type="InterPro" id="IPR003959">
    <property type="entry name" value="ATPase_AAA_core"/>
</dbReference>
<sequence>MVFSSKPPILQIDPKAARRLLQPMLPRRLRACLDPTLRIPAACIGLAVEITAIAPEAEVPVQAWSAAIAASGSDLWHDHRWIAPRCALTGFLDAWAVERDQPAARALADIVMLLSCGGDDREAAARLARPLWLECDAISDLSLQLSGLAEAQTRLSLGRASEPDAASDAEMIGATDLATALQTAWSDAFADALLELSGEASAAAAAAAALAAGAHDPFADGVPLVRALVPVGQRMMQPLADHVARRERRKRKIVEASLARSEARHRDKATTGRAEAPDDDLKSELSPDGHVMVVPAVQETGTDRGKGVTRGYEHIIGKPLPLTPVPDLAAVRAALLFEFPYARGTVDRLLADLVGRTHATLRPTLLVGPPGAGKSRLGTRLAHHLGLVLWRVDATRDSGASIGGLDRRWATSEPAHAVMAVARAGCANPLMLVDELEKAATRTDNGRLWNALLPMLEPETARTYQDPAFQVEVDLSHVSWLATCNSVKGLPGPLLDRLRILEMSAPSAVHLEALLAPILAQIAADRGLDPAFLPALDGDAVSLIRRGWRGGSIRRLTRLIEALVTARETLVTRQ</sequence>
<evidence type="ECO:0000313" key="3">
    <source>
        <dbReference type="EMBL" id="SFM56993.1"/>
    </source>
</evidence>
<feature type="compositionally biased region" description="Basic and acidic residues" evidence="1">
    <location>
        <begin position="261"/>
        <end position="287"/>
    </location>
</feature>
<dbReference type="InterPro" id="IPR003593">
    <property type="entry name" value="AAA+_ATPase"/>
</dbReference>
<feature type="domain" description="AAA+ ATPase" evidence="2">
    <location>
        <begin position="360"/>
        <end position="507"/>
    </location>
</feature>
<dbReference type="GO" id="GO:0004176">
    <property type="term" value="F:ATP-dependent peptidase activity"/>
    <property type="evidence" value="ECO:0007669"/>
    <property type="project" value="InterPro"/>
</dbReference>
<dbReference type="STRING" id="582667.SAMN05192568_103852"/>
<dbReference type="InterPro" id="IPR027417">
    <property type="entry name" value="P-loop_NTPase"/>
</dbReference>